<gene>
    <name evidence="1" type="ORF">WR25_24566</name>
</gene>
<evidence type="ECO:0000313" key="2">
    <source>
        <dbReference type="Proteomes" id="UP000218231"/>
    </source>
</evidence>
<protein>
    <submittedName>
        <fullName evidence="1">Uncharacterized protein</fullName>
    </submittedName>
</protein>
<keyword evidence="2" id="KW-1185">Reference proteome</keyword>
<evidence type="ECO:0000313" key="1">
    <source>
        <dbReference type="EMBL" id="PAV72884.1"/>
    </source>
</evidence>
<proteinExistence type="predicted"/>
<accession>A0A2A2KFY7</accession>
<name>A0A2A2KFY7_9BILA</name>
<sequence>MNERPLLSSGGVPATVYFWPRCDAGLREGYGHVGAHAGIGLWRDWKAADQWQIDLETGAGQAQEVEAAAVDATPPVSCEGHQGR</sequence>
<dbReference type="AlphaFoldDB" id="A0A2A2KFY7"/>
<dbReference type="EMBL" id="LIAE01008682">
    <property type="protein sequence ID" value="PAV72884.1"/>
    <property type="molecule type" value="Genomic_DNA"/>
</dbReference>
<dbReference type="Proteomes" id="UP000218231">
    <property type="component" value="Unassembled WGS sequence"/>
</dbReference>
<organism evidence="1 2">
    <name type="scientific">Diploscapter pachys</name>
    <dbReference type="NCBI Taxonomy" id="2018661"/>
    <lineage>
        <taxon>Eukaryota</taxon>
        <taxon>Metazoa</taxon>
        <taxon>Ecdysozoa</taxon>
        <taxon>Nematoda</taxon>
        <taxon>Chromadorea</taxon>
        <taxon>Rhabditida</taxon>
        <taxon>Rhabditina</taxon>
        <taxon>Rhabditomorpha</taxon>
        <taxon>Rhabditoidea</taxon>
        <taxon>Rhabditidae</taxon>
        <taxon>Diploscapter</taxon>
    </lineage>
</organism>
<reference evidence="1 2" key="1">
    <citation type="journal article" date="2017" name="Curr. Biol.">
        <title>Genome architecture and evolution of a unichromosomal asexual nematode.</title>
        <authorList>
            <person name="Fradin H."/>
            <person name="Zegar C."/>
            <person name="Gutwein M."/>
            <person name="Lucas J."/>
            <person name="Kovtun M."/>
            <person name="Corcoran D."/>
            <person name="Baugh L.R."/>
            <person name="Kiontke K."/>
            <person name="Gunsalus K."/>
            <person name="Fitch D.H."/>
            <person name="Piano F."/>
        </authorList>
    </citation>
    <scope>NUCLEOTIDE SEQUENCE [LARGE SCALE GENOMIC DNA]</scope>
    <source>
        <strain evidence="1">PF1309</strain>
    </source>
</reference>
<comment type="caution">
    <text evidence="1">The sequence shown here is derived from an EMBL/GenBank/DDBJ whole genome shotgun (WGS) entry which is preliminary data.</text>
</comment>